<feature type="compositionally biased region" description="Polar residues" evidence="1">
    <location>
        <begin position="22"/>
        <end position="49"/>
    </location>
</feature>
<dbReference type="Proteomes" id="UP000018040">
    <property type="component" value="Unassembled WGS sequence"/>
</dbReference>
<name>V6U1U2_GIAIN</name>
<dbReference type="EMBL" id="AHHH01000057">
    <property type="protein sequence ID" value="ESU43195.1"/>
    <property type="molecule type" value="Genomic_DNA"/>
</dbReference>
<gene>
    <name evidence="2" type="ORF">GSB_151136</name>
</gene>
<feature type="region of interest" description="Disordered" evidence="1">
    <location>
        <begin position="1"/>
        <end position="49"/>
    </location>
</feature>
<protein>
    <submittedName>
        <fullName evidence="2">Vacuolar ATP synthase proteolipid subunit</fullName>
    </submittedName>
</protein>
<reference evidence="3" key="1">
    <citation type="submission" date="2012-02" db="EMBL/GenBank/DDBJ databases">
        <title>Genome sequencing of Giardia lamblia Genotypes A2 and B isolates (DH and GS) and comparative analysis with the genomes of Genotypes A1 and E (WB and Pig).</title>
        <authorList>
            <person name="Adam R."/>
            <person name="Dahlstrom E."/>
            <person name="Martens C."/>
            <person name="Bruno D."/>
            <person name="Barbian K."/>
            <person name="Porcella S.F."/>
            <person name="Nash T."/>
        </authorList>
    </citation>
    <scope>NUCLEOTIDE SEQUENCE</scope>
    <source>
        <strain evidence="3">GS</strain>
    </source>
</reference>
<evidence type="ECO:0000256" key="1">
    <source>
        <dbReference type="SAM" id="MobiDB-lite"/>
    </source>
</evidence>
<organism evidence="2 3">
    <name type="scientific">Giardia intestinalis</name>
    <name type="common">Giardia lamblia</name>
    <dbReference type="NCBI Taxonomy" id="5741"/>
    <lineage>
        <taxon>Eukaryota</taxon>
        <taxon>Metamonada</taxon>
        <taxon>Diplomonadida</taxon>
        <taxon>Hexamitidae</taxon>
        <taxon>Giardiinae</taxon>
        <taxon>Giardia</taxon>
    </lineage>
</organism>
<comment type="caution">
    <text evidence="2">The sequence shown here is derived from an EMBL/GenBank/DDBJ whole genome shotgun (WGS) entry which is preliminary data.</text>
</comment>
<proteinExistence type="predicted"/>
<sequence>MLIDMGESSEHPAHPTAAPGQRGTQQAQSPRRSKCASNDRTTHISRITR</sequence>
<reference evidence="2 3" key="2">
    <citation type="journal article" date="2013" name="Genome Biol. Evol.">
        <title>Genome sequencing of Giardia lamblia genotypes A2 and B isolates (DH and GS) and comparative analysis with the genomes of genotypes A1 and E (WB and Pig).</title>
        <authorList>
            <person name="Adam R.D."/>
            <person name="Dahlstrom E.W."/>
            <person name="Martens C.A."/>
            <person name="Bruno D.P."/>
            <person name="Barbian K.D."/>
            <person name="Ricklefs S.M."/>
            <person name="Hernandez M.M."/>
            <person name="Narla N.P."/>
            <person name="Patel R.B."/>
            <person name="Porcella S.F."/>
            <person name="Nash T.E."/>
        </authorList>
    </citation>
    <scope>NUCLEOTIDE SEQUENCE [LARGE SCALE GENOMIC DNA]</scope>
    <source>
        <strain evidence="2 3">GS</strain>
    </source>
</reference>
<evidence type="ECO:0000313" key="2">
    <source>
        <dbReference type="EMBL" id="ESU43195.1"/>
    </source>
</evidence>
<evidence type="ECO:0000313" key="3">
    <source>
        <dbReference type="Proteomes" id="UP000018040"/>
    </source>
</evidence>
<dbReference type="AlphaFoldDB" id="V6U1U2"/>
<accession>V6U1U2</accession>